<dbReference type="AlphaFoldDB" id="A0A6J4KTN0"/>
<keyword evidence="2" id="KW-0456">Lyase</keyword>
<proteinExistence type="predicted"/>
<feature type="compositionally biased region" description="Basic residues" evidence="1">
    <location>
        <begin position="325"/>
        <end position="335"/>
    </location>
</feature>
<feature type="compositionally biased region" description="Basic residues" evidence="1">
    <location>
        <begin position="79"/>
        <end position="91"/>
    </location>
</feature>
<feature type="compositionally biased region" description="Low complexity" evidence="1">
    <location>
        <begin position="275"/>
        <end position="284"/>
    </location>
</feature>
<reference evidence="2" key="1">
    <citation type="submission" date="2020-02" db="EMBL/GenBank/DDBJ databases">
        <authorList>
            <person name="Meier V. D."/>
        </authorList>
    </citation>
    <scope>NUCLEOTIDE SEQUENCE</scope>
    <source>
        <strain evidence="2">AVDCRST_MAG61</strain>
    </source>
</reference>
<accession>A0A6J4KTN0</accession>
<sequence length="376" mass="39373">VLRRRVLRRRTARAEPGRLGVRARLPARPARGPGAGLVHAAGRPVTARVQAGPRRHRNAGQLCPAGPGGRDHPAAGPPLRRRRGHPLLRHHGAAEGGRGGPRHRAGPGPGGGAAAGRRSRPGRAAAAPARRRGLRHRGGADPGPRTGPDTPDRLRRRPVHAGQLPDRGRPEQGLRQDQGDDGRPPGAVGPALHGAGRHRRGLSGGPGRGRRQRGTALRLLGRQPVRRRLRPVRPAVLGPRAAAVGRPRRAPDPLRRRHLGAAGSDGTGGGRRGWGRLADAAGRGQPADRTRLRRPGQPGPGPAGRAVAGAGRAGTRGRPLGCRSARARVQPRSRRSPGDRPGGAWPDRRAGAGRRAGAAPRRPGAGRPGGRRRPFV</sequence>
<feature type="compositionally biased region" description="Low complexity" evidence="1">
    <location>
        <begin position="353"/>
        <end position="365"/>
    </location>
</feature>
<feature type="compositionally biased region" description="Gly residues" evidence="1">
    <location>
        <begin position="263"/>
        <end position="272"/>
    </location>
</feature>
<feature type="non-terminal residue" evidence="2">
    <location>
        <position position="376"/>
    </location>
</feature>
<evidence type="ECO:0000313" key="2">
    <source>
        <dbReference type="EMBL" id="CAA9314534.1"/>
    </source>
</evidence>
<feature type="non-terminal residue" evidence="2">
    <location>
        <position position="1"/>
    </location>
</feature>
<dbReference type="EMBL" id="CADCTT010000258">
    <property type="protein sequence ID" value="CAA9314534.1"/>
    <property type="molecule type" value="Genomic_DNA"/>
</dbReference>
<feature type="compositionally biased region" description="Basic and acidic residues" evidence="1">
    <location>
        <begin position="166"/>
        <end position="183"/>
    </location>
</feature>
<gene>
    <name evidence="2" type="ORF">AVDCRST_MAG61-1987</name>
</gene>
<dbReference type="GO" id="GO:0004853">
    <property type="term" value="F:uroporphyrinogen decarboxylase activity"/>
    <property type="evidence" value="ECO:0007669"/>
    <property type="project" value="UniProtKB-EC"/>
</dbReference>
<protein>
    <submittedName>
        <fullName evidence="2">Uroporphyrinogen III decarboxylase</fullName>
        <ecNumber evidence="2">4.1.1.37</ecNumber>
    </submittedName>
</protein>
<feature type="compositionally biased region" description="Low complexity" evidence="1">
    <location>
        <begin position="18"/>
        <end position="38"/>
    </location>
</feature>
<name>A0A6J4KTN0_9ACTN</name>
<feature type="compositionally biased region" description="Low complexity" evidence="1">
    <location>
        <begin position="232"/>
        <end position="245"/>
    </location>
</feature>
<organism evidence="2">
    <name type="scientific">uncultured Friedmanniella sp</name>
    <dbReference type="NCBI Taxonomy" id="335381"/>
    <lineage>
        <taxon>Bacteria</taxon>
        <taxon>Bacillati</taxon>
        <taxon>Actinomycetota</taxon>
        <taxon>Actinomycetes</taxon>
        <taxon>Propionibacteriales</taxon>
        <taxon>Nocardioidaceae</taxon>
        <taxon>Friedmanniella</taxon>
        <taxon>environmental samples</taxon>
    </lineage>
</organism>
<dbReference type="EC" id="4.1.1.37" evidence="2"/>
<evidence type="ECO:0000256" key="1">
    <source>
        <dbReference type="SAM" id="MobiDB-lite"/>
    </source>
</evidence>
<feature type="region of interest" description="Disordered" evidence="1">
    <location>
        <begin position="18"/>
        <end position="376"/>
    </location>
</feature>